<evidence type="ECO:0000259" key="2">
    <source>
        <dbReference type="Pfam" id="PF05569"/>
    </source>
</evidence>
<dbReference type="Pfam" id="PF16111">
    <property type="entry name" value="DUF4829"/>
    <property type="match status" value="1"/>
</dbReference>
<feature type="transmembrane region" description="Helical" evidence="1">
    <location>
        <begin position="135"/>
        <end position="155"/>
    </location>
</feature>
<dbReference type="InterPro" id="IPR008756">
    <property type="entry name" value="Peptidase_M56"/>
</dbReference>
<protein>
    <submittedName>
        <fullName evidence="5">Signal transducer regulating beta-lactamase production, contains metallopeptidase domain</fullName>
    </submittedName>
</protein>
<sequence length="591" mass="65225">MTKAFLSVLNLSLTASYVIVFIMLVRLPLKKAPSVISYALWSIALFRLVCPLSLSCPVSAIPSGLQNGSIVSSWTDDYIGETWYFHDHTKEYEAAVASGRTPVSADEGGSYVVTAGDGISEPKTVANSVIPLLSVVWFAGIAVMLIYSVLSIFILKSRLKSARNTGQNLYEADNLKTPFVLGILRPRIYIPAGLAEEEKGYIVRHELTHIRRYDHVVKPLAFLVLSIHWFNPLVWAAYVLMGTDMERCCDERVIREMGGGIRKAYSASLLSLAAEKRMINGSPLAFGEGNVEGRIKNVLNFRKPAAWVIIAAATLAAAAGVGLAVNPADEASPSRWGIYRFPSYEYDRVTFTTDAAAYSPQFGAITATLTNREMESGLMCGEEFVLVKKVGSSWRTVPFTEDTLFYLTATELSVGTGKTYTLTPYMLSYKLETGNYRIVTEVWYANEAAPQTKRTVWADFTVGEEKAETNAEASEISGGPASGHDAADIAYTEDEIQGAMDCVRTYFAETATSRVLNDLWFDEEACEADRVSYMQYGRGSINGVAEENVIVLLCNFTIEDDETFRGYYPNWKMILVRDSADGAWRLDDQGV</sequence>
<dbReference type="PANTHER" id="PTHR34978:SF3">
    <property type="entry name" value="SLR0241 PROTEIN"/>
    <property type="match status" value="1"/>
</dbReference>
<dbReference type="CDD" id="cd07341">
    <property type="entry name" value="M56_BlaR1_MecR1_like"/>
    <property type="match status" value="1"/>
</dbReference>
<keyword evidence="6" id="KW-1185">Reference proteome</keyword>
<dbReference type="InterPro" id="IPR052173">
    <property type="entry name" value="Beta-lactam_resp_regulator"/>
</dbReference>
<reference evidence="5 6" key="1">
    <citation type="submission" date="2017-04" db="EMBL/GenBank/DDBJ databases">
        <authorList>
            <person name="Afonso C.L."/>
            <person name="Miller P.J."/>
            <person name="Scott M.A."/>
            <person name="Spackman E."/>
            <person name="Goraichik I."/>
            <person name="Dimitrov K.M."/>
            <person name="Suarez D.L."/>
            <person name="Swayne D.E."/>
        </authorList>
    </citation>
    <scope>NUCLEOTIDE SEQUENCE [LARGE SCALE GENOMIC DNA]</scope>
    <source>
        <strain evidence="5 6">DSM 12816</strain>
    </source>
</reference>
<keyword evidence="1" id="KW-1133">Transmembrane helix</keyword>
<gene>
    <name evidence="5" type="ORF">SAMN02745168_0979</name>
</gene>
<feature type="transmembrane region" description="Helical" evidence="1">
    <location>
        <begin position="6"/>
        <end position="27"/>
    </location>
</feature>
<feature type="domain" description="Bacterial Ig-like" evidence="4">
    <location>
        <begin position="348"/>
        <end position="447"/>
    </location>
</feature>
<accession>A0A1W1ZEK6</accession>
<feature type="domain" description="Peptidase M56" evidence="2">
    <location>
        <begin position="7"/>
        <end position="297"/>
    </location>
</feature>
<dbReference type="AlphaFoldDB" id="A0A1W1ZEK6"/>
<dbReference type="EMBL" id="FWXW01000002">
    <property type="protein sequence ID" value="SMC46458.1"/>
    <property type="molecule type" value="Genomic_DNA"/>
</dbReference>
<keyword evidence="1" id="KW-0812">Transmembrane</keyword>
<evidence type="ECO:0000313" key="6">
    <source>
        <dbReference type="Proteomes" id="UP000192790"/>
    </source>
</evidence>
<dbReference type="Pfam" id="PF05569">
    <property type="entry name" value="Peptidase_M56"/>
    <property type="match status" value="1"/>
</dbReference>
<evidence type="ECO:0000259" key="3">
    <source>
        <dbReference type="Pfam" id="PF16111"/>
    </source>
</evidence>
<keyword evidence="1" id="KW-0472">Membrane</keyword>
<feature type="transmembrane region" description="Helical" evidence="1">
    <location>
        <begin position="220"/>
        <end position="241"/>
    </location>
</feature>
<feature type="domain" description="DUF4829" evidence="3">
    <location>
        <begin position="524"/>
        <end position="590"/>
    </location>
</feature>
<dbReference type="PANTHER" id="PTHR34978">
    <property type="entry name" value="POSSIBLE SENSOR-TRANSDUCER PROTEIN BLAR"/>
    <property type="match status" value="1"/>
</dbReference>
<evidence type="ECO:0000313" key="5">
    <source>
        <dbReference type="EMBL" id="SMC46458.1"/>
    </source>
</evidence>
<evidence type="ECO:0000259" key="4">
    <source>
        <dbReference type="Pfam" id="PF20251"/>
    </source>
</evidence>
<dbReference type="OrthoDB" id="9804799at2"/>
<dbReference type="STRING" id="1122930.SAMN02745168_0979"/>
<organism evidence="5 6">
    <name type="scientific">Papillibacter cinnamivorans DSM 12816</name>
    <dbReference type="NCBI Taxonomy" id="1122930"/>
    <lineage>
        <taxon>Bacteria</taxon>
        <taxon>Bacillati</taxon>
        <taxon>Bacillota</taxon>
        <taxon>Clostridia</taxon>
        <taxon>Eubacteriales</taxon>
        <taxon>Oscillospiraceae</taxon>
        <taxon>Papillibacter</taxon>
    </lineage>
</organism>
<dbReference type="Proteomes" id="UP000192790">
    <property type="component" value="Unassembled WGS sequence"/>
</dbReference>
<dbReference type="InterPro" id="IPR046878">
    <property type="entry name" value="Big_14"/>
</dbReference>
<dbReference type="InterPro" id="IPR032256">
    <property type="entry name" value="DUF4829"/>
</dbReference>
<name>A0A1W1ZEK6_9FIRM</name>
<evidence type="ECO:0000256" key="1">
    <source>
        <dbReference type="SAM" id="Phobius"/>
    </source>
</evidence>
<proteinExistence type="predicted"/>
<dbReference type="RefSeq" id="WP_084233621.1">
    <property type="nucleotide sequence ID" value="NZ_FWXW01000002.1"/>
</dbReference>
<dbReference type="Pfam" id="PF20251">
    <property type="entry name" value="Big_14"/>
    <property type="match status" value="1"/>
</dbReference>